<sequence>MSTDSRREAKTRYRYSEKGRKQETKSYLKRIEQHPLGQTRCRVCSMLVDVLDAINRGHPSSRALCEFCSDD</sequence>
<organism evidence="2">
    <name type="scientific">uncultured Caudovirales phage</name>
    <dbReference type="NCBI Taxonomy" id="2100421"/>
    <lineage>
        <taxon>Viruses</taxon>
        <taxon>Duplodnaviria</taxon>
        <taxon>Heunggongvirae</taxon>
        <taxon>Uroviricota</taxon>
        <taxon>Caudoviricetes</taxon>
        <taxon>Peduoviridae</taxon>
        <taxon>Maltschvirus</taxon>
        <taxon>Maltschvirus maltsch</taxon>
    </lineage>
</organism>
<gene>
    <name evidence="2" type="ORF">UFOVP1150_17</name>
    <name evidence="3" type="ORF">UFOVP1329_36</name>
    <name evidence="4" type="ORF">UFOVP1595_44</name>
</gene>
<dbReference type="EMBL" id="LR797098">
    <property type="protein sequence ID" value="CAB4186580.1"/>
    <property type="molecule type" value="Genomic_DNA"/>
</dbReference>
<proteinExistence type="predicted"/>
<feature type="region of interest" description="Disordered" evidence="1">
    <location>
        <begin position="1"/>
        <end position="26"/>
    </location>
</feature>
<protein>
    <submittedName>
        <fullName evidence="2">Uncharacterized protein</fullName>
    </submittedName>
</protein>
<evidence type="ECO:0000313" key="4">
    <source>
        <dbReference type="EMBL" id="CAB4218873.1"/>
    </source>
</evidence>
<name>A0A6J5QQ74_9CAUD</name>
<accession>A0A6J5QQ74</accession>
<evidence type="ECO:0000313" key="2">
    <source>
        <dbReference type="EMBL" id="CAB4186580.1"/>
    </source>
</evidence>
<evidence type="ECO:0000313" key="3">
    <source>
        <dbReference type="EMBL" id="CAB4199306.1"/>
    </source>
</evidence>
<reference evidence="2" key="1">
    <citation type="submission" date="2020-05" db="EMBL/GenBank/DDBJ databases">
        <authorList>
            <person name="Chiriac C."/>
            <person name="Salcher M."/>
            <person name="Ghai R."/>
            <person name="Kavagutti S V."/>
        </authorList>
    </citation>
    <scope>NUCLEOTIDE SEQUENCE</scope>
</reference>
<dbReference type="EMBL" id="LR797282">
    <property type="protein sequence ID" value="CAB4199306.1"/>
    <property type="molecule type" value="Genomic_DNA"/>
</dbReference>
<evidence type="ECO:0000256" key="1">
    <source>
        <dbReference type="SAM" id="MobiDB-lite"/>
    </source>
</evidence>
<dbReference type="EMBL" id="LR797464">
    <property type="protein sequence ID" value="CAB4218873.1"/>
    <property type="molecule type" value="Genomic_DNA"/>
</dbReference>